<feature type="transmembrane region" description="Helical" evidence="1">
    <location>
        <begin position="182"/>
        <end position="203"/>
    </location>
</feature>
<feature type="transmembrane region" description="Helical" evidence="1">
    <location>
        <begin position="226"/>
        <end position="255"/>
    </location>
</feature>
<dbReference type="Pfam" id="PF12271">
    <property type="entry name" value="Chs7"/>
    <property type="match status" value="1"/>
</dbReference>
<comment type="caution">
    <text evidence="2">The sequence shown here is derived from an EMBL/GenBank/DDBJ whole genome shotgun (WGS) entry which is preliminary data.</text>
</comment>
<dbReference type="EMBL" id="BABT02000061">
    <property type="protein sequence ID" value="GAA95271.1"/>
    <property type="molecule type" value="Genomic_DNA"/>
</dbReference>
<reference evidence="2 3" key="1">
    <citation type="journal article" date="2011" name="J. Gen. Appl. Microbiol.">
        <title>Draft genome sequencing of the enigmatic basidiomycete Mixia osmundae.</title>
        <authorList>
            <person name="Nishida H."/>
            <person name="Nagatsuka Y."/>
            <person name="Sugiyama J."/>
        </authorList>
    </citation>
    <scope>NUCLEOTIDE SEQUENCE [LARGE SCALE GENOMIC DNA]</scope>
    <source>
        <strain evidence="3">CBS 9802 / IAM 14324 / JCM 22182 / KY 12970</strain>
    </source>
</reference>
<organism evidence="2 3">
    <name type="scientific">Mixia osmundae (strain CBS 9802 / IAM 14324 / JCM 22182 / KY 12970)</name>
    <dbReference type="NCBI Taxonomy" id="764103"/>
    <lineage>
        <taxon>Eukaryota</taxon>
        <taxon>Fungi</taxon>
        <taxon>Dikarya</taxon>
        <taxon>Basidiomycota</taxon>
        <taxon>Pucciniomycotina</taxon>
        <taxon>Mixiomycetes</taxon>
        <taxon>Mixiales</taxon>
        <taxon>Mixiaceae</taxon>
        <taxon>Mixia</taxon>
    </lineage>
</organism>
<dbReference type="eggNOG" id="ENOG502QTJE">
    <property type="taxonomic scope" value="Eukaryota"/>
</dbReference>
<dbReference type="GO" id="GO:0005789">
    <property type="term" value="C:endoplasmic reticulum membrane"/>
    <property type="evidence" value="ECO:0007669"/>
    <property type="project" value="TreeGrafter"/>
</dbReference>
<proteinExistence type="predicted"/>
<dbReference type="AlphaFoldDB" id="G7DXG1"/>
<keyword evidence="3" id="KW-1185">Reference proteome</keyword>
<sequence>MPLFEYGEFGYACRHVPSLPVCNLFLSSLLRTQPSSSYPYLLNLPDPASNGTFGEILAHQGVGVRSRCAIARASTFGGSQDDLGNLANIIFAALSILLALVLIHKAKRRQAAVGRIEITVFFALYGLQCLLQIVTLGSIVGQGTAAVVVLTALHLATVVAMFFVLTWTGLLGLQLVDDGTAASLIPMSLGSLIAFVGTLYISLDKGLRITAFFEDRSIHPGRLKELFLFTLTIVWPLIATVVYFATSLGVTILVLREGRPALIFLAALLTFVLSQGIYYGLSEMICLRSGAKVDGSFLATFLESVTIVLIYLGWSGITEDEWDEYALSPAT</sequence>
<evidence type="ECO:0000313" key="3">
    <source>
        <dbReference type="Proteomes" id="UP000009131"/>
    </source>
</evidence>
<gene>
    <name evidence="2" type="primary">Mo01927</name>
    <name evidence="2" type="ORF">E5Q_01927</name>
</gene>
<keyword evidence="1" id="KW-0472">Membrane</keyword>
<name>G7DXG1_MIXOS</name>
<feature type="transmembrane region" description="Helical" evidence="1">
    <location>
        <begin position="261"/>
        <end position="281"/>
    </location>
</feature>
<dbReference type="PANTHER" id="PTHR35329">
    <property type="entry name" value="CHITIN SYNTHASE EXPORT CHAPERONE"/>
    <property type="match status" value="1"/>
</dbReference>
<keyword evidence="1" id="KW-0812">Transmembrane</keyword>
<evidence type="ECO:0000256" key="1">
    <source>
        <dbReference type="SAM" id="Phobius"/>
    </source>
</evidence>
<dbReference type="GO" id="GO:0006457">
    <property type="term" value="P:protein folding"/>
    <property type="evidence" value="ECO:0007669"/>
    <property type="project" value="TreeGrafter"/>
</dbReference>
<reference evidence="2 3" key="2">
    <citation type="journal article" date="2012" name="Open Biol.">
        <title>Characteristics of nucleosomes and linker DNA regions on the genome of the basidiomycete Mixia osmundae revealed by mono- and dinucleosome mapping.</title>
        <authorList>
            <person name="Nishida H."/>
            <person name="Kondo S."/>
            <person name="Matsumoto T."/>
            <person name="Suzuki Y."/>
            <person name="Yoshikawa H."/>
            <person name="Taylor T.D."/>
            <person name="Sugiyama J."/>
        </authorList>
    </citation>
    <scope>NUCLEOTIDE SEQUENCE [LARGE SCALE GENOMIC DNA]</scope>
    <source>
        <strain evidence="3">CBS 9802 / IAM 14324 / JCM 22182 / KY 12970</strain>
    </source>
</reference>
<feature type="transmembrane region" description="Helical" evidence="1">
    <location>
        <begin position="86"/>
        <end position="106"/>
    </location>
</feature>
<dbReference type="STRING" id="764103.G7DXG1"/>
<feature type="transmembrane region" description="Helical" evidence="1">
    <location>
        <begin position="293"/>
        <end position="314"/>
    </location>
</feature>
<dbReference type="RefSeq" id="XP_014569864.1">
    <property type="nucleotide sequence ID" value="XM_014714378.1"/>
</dbReference>
<dbReference type="OrthoDB" id="5582162at2759"/>
<dbReference type="GO" id="GO:0051082">
    <property type="term" value="F:unfolded protein binding"/>
    <property type="evidence" value="ECO:0007669"/>
    <property type="project" value="TreeGrafter"/>
</dbReference>
<dbReference type="PANTHER" id="PTHR35329:SF1">
    <property type="entry name" value="CHITIN SYNTHASE EXPORT CHAPERONE"/>
    <property type="match status" value="1"/>
</dbReference>
<dbReference type="InParanoid" id="G7DXG1"/>
<evidence type="ECO:0000313" key="2">
    <source>
        <dbReference type="EMBL" id="GAA95271.1"/>
    </source>
</evidence>
<dbReference type="InterPro" id="IPR022057">
    <property type="entry name" value="Chs7"/>
</dbReference>
<accession>G7DXG1</accession>
<dbReference type="Proteomes" id="UP000009131">
    <property type="component" value="Unassembled WGS sequence"/>
</dbReference>
<keyword evidence="1" id="KW-1133">Transmembrane helix</keyword>
<protein>
    <submittedName>
        <fullName evidence="2">Uncharacterized protein</fullName>
    </submittedName>
</protein>
<feature type="transmembrane region" description="Helical" evidence="1">
    <location>
        <begin position="147"/>
        <end position="170"/>
    </location>
</feature>
<feature type="transmembrane region" description="Helical" evidence="1">
    <location>
        <begin position="118"/>
        <end position="140"/>
    </location>
</feature>
<dbReference type="HOGENOM" id="CLU_050424_0_0_1"/>
<dbReference type="OMA" id="VWAFWSS"/>